<dbReference type="GeneID" id="81376780"/>
<feature type="region of interest" description="Disordered" evidence="1">
    <location>
        <begin position="39"/>
        <end position="59"/>
    </location>
</feature>
<gene>
    <name evidence="2" type="ORF">N7509_013163</name>
</gene>
<dbReference type="AlphaFoldDB" id="A0A9W9SDR8"/>
<dbReference type="RefSeq" id="XP_056481307.1">
    <property type="nucleotide sequence ID" value="XM_056637800.1"/>
</dbReference>
<dbReference type="EMBL" id="JAPZBU010000012">
    <property type="protein sequence ID" value="KAJ5376277.1"/>
    <property type="molecule type" value="Genomic_DNA"/>
</dbReference>
<keyword evidence="3" id="KW-1185">Reference proteome</keyword>
<sequence length="59" mass="6230">MQKSKTTKTKLPAVLKQAAPMIGFTGVSSSRDPEEFELAKTEGTPEARNIPTAGIAANI</sequence>
<dbReference type="Proteomes" id="UP001147747">
    <property type="component" value="Unassembled WGS sequence"/>
</dbReference>
<comment type="caution">
    <text evidence="2">The sequence shown here is derived from an EMBL/GenBank/DDBJ whole genome shotgun (WGS) entry which is preliminary data.</text>
</comment>
<evidence type="ECO:0000256" key="1">
    <source>
        <dbReference type="SAM" id="MobiDB-lite"/>
    </source>
</evidence>
<name>A0A9W9SDR8_9EURO</name>
<evidence type="ECO:0000313" key="3">
    <source>
        <dbReference type="Proteomes" id="UP001147747"/>
    </source>
</evidence>
<evidence type="ECO:0000313" key="2">
    <source>
        <dbReference type="EMBL" id="KAJ5376277.1"/>
    </source>
</evidence>
<reference evidence="2" key="2">
    <citation type="journal article" date="2023" name="IMA Fungus">
        <title>Comparative genomic study of the Penicillium genus elucidates a diverse pangenome and 15 lateral gene transfer events.</title>
        <authorList>
            <person name="Petersen C."/>
            <person name="Sorensen T."/>
            <person name="Nielsen M.R."/>
            <person name="Sondergaard T.E."/>
            <person name="Sorensen J.L."/>
            <person name="Fitzpatrick D.A."/>
            <person name="Frisvad J.C."/>
            <person name="Nielsen K.L."/>
        </authorList>
    </citation>
    <scope>NUCLEOTIDE SEQUENCE</scope>
    <source>
        <strain evidence="2">IBT 29677</strain>
    </source>
</reference>
<proteinExistence type="predicted"/>
<organism evidence="2 3">
    <name type="scientific">Penicillium cosmopolitanum</name>
    <dbReference type="NCBI Taxonomy" id="1131564"/>
    <lineage>
        <taxon>Eukaryota</taxon>
        <taxon>Fungi</taxon>
        <taxon>Dikarya</taxon>
        <taxon>Ascomycota</taxon>
        <taxon>Pezizomycotina</taxon>
        <taxon>Eurotiomycetes</taxon>
        <taxon>Eurotiomycetidae</taxon>
        <taxon>Eurotiales</taxon>
        <taxon>Aspergillaceae</taxon>
        <taxon>Penicillium</taxon>
    </lineage>
</organism>
<protein>
    <submittedName>
        <fullName evidence="2">Uncharacterized protein</fullName>
    </submittedName>
</protein>
<accession>A0A9W9SDR8</accession>
<reference evidence="2" key="1">
    <citation type="submission" date="2022-12" db="EMBL/GenBank/DDBJ databases">
        <authorList>
            <person name="Petersen C."/>
        </authorList>
    </citation>
    <scope>NUCLEOTIDE SEQUENCE</scope>
    <source>
        <strain evidence="2">IBT 29677</strain>
    </source>
</reference>